<protein>
    <submittedName>
        <fullName evidence="1">Selenium-dependent hydroxylase accessory protein YqeC</fullName>
    </submittedName>
</protein>
<dbReference type="InterPro" id="IPR017587">
    <property type="entry name" value="YqeC"/>
</dbReference>
<reference evidence="1 2" key="1">
    <citation type="journal article" date="2018" name="PLoS ONE">
        <title>The draft genome of Kipferlia bialata reveals reductive genome evolution in fornicate parasites.</title>
        <authorList>
            <person name="Tanifuji G."/>
            <person name="Takabayashi S."/>
            <person name="Kume K."/>
            <person name="Takagi M."/>
            <person name="Nakayama T."/>
            <person name="Kamikawa R."/>
            <person name="Inagaki Y."/>
            <person name="Hashimoto T."/>
        </authorList>
    </citation>
    <scope>NUCLEOTIDE SEQUENCE [LARGE SCALE GENOMIC DNA]</scope>
    <source>
        <strain evidence="1">NY0173</strain>
    </source>
</reference>
<dbReference type="NCBIfam" id="TIGR03172">
    <property type="entry name" value="selenium cofactor biosynthesis protein YqeC"/>
    <property type="match status" value="1"/>
</dbReference>
<evidence type="ECO:0000313" key="1">
    <source>
        <dbReference type="EMBL" id="GCA63739.1"/>
    </source>
</evidence>
<dbReference type="Proteomes" id="UP000265618">
    <property type="component" value="Unassembled WGS sequence"/>
</dbReference>
<accession>A0A391NZG1</accession>
<dbReference type="EMBL" id="BDIP01004825">
    <property type="protein sequence ID" value="GCA63739.1"/>
    <property type="molecule type" value="Genomic_DNA"/>
</dbReference>
<dbReference type="AlphaFoldDB" id="A0A391NZG1"/>
<dbReference type="OrthoDB" id="10630219at2759"/>
<keyword evidence="2" id="KW-1185">Reference proteome</keyword>
<proteinExistence type="predicted"/>
<comment type="caution">
    <text evidence="1">The sequence shown here is derived from an EMBL/GenBank/DDBJ whole genome shotgun (WGS) entry which is preliminary data.</text>
</comment>
<organism evidence="1 2">
    <name type="scientific">Kipferlia bialata</name>
    <dbReference type="NCBI Taxonomy" id="797122"/>
    <lineage>
        <taxon>Eukaryota</taxon>
        <taxon>Metamonada</taxon>
        <taxon>Carpediemonas-like organisms</taxon>
        <taxon>Kipferlia</taxon>
    </lineage>
</organism>
<gene>
    <name evidence="1" type="ORF">KIPB_011649</name>
</gene>
<dbReference type="Pfam" id="PF19842">
    <property type="entry name" value="YqeC"/>
    <property type="match status" value="1"/>
</dbReference>
<name>A0A391NZG1_9EUKA</name>
<sequence length="304" mass="32335">MDIATLLHIVPGDVVSLVGGGGKTSVLYSLATALRQRYPSTPILVSTTTHMSQEQVSLFTEPKPGTPDQSTICHLDVDITDMASVQQQLITATVETPPCLLVTAQTGTPRVNYKGVKKRSGLPVSLIDSLVSDRTLKGWIVLVEADGARTRPLKCPKEGEPQVPTCCTLLVPVVGLDCLGHPIESAYVHRPERVAALVNNYYTEGDMPERVTGESLVTGAIVSVVASSRNGLLKGVPPGGCRVSVVLNKVKEDQTRVAEEVALRILSEIKKGGNGFDSSVVVAGYTEPSVLAPIQCIGKYPNNE</sequence>
<evidence type="ECO:0000313" key="2">
    <source>
        <dbReference type="Proteomes" id="UP000265618"/>
    </source>
</evidence>